<keyword evidence="1" id="KW-0963">Cytoplasm</keyword>
<dbReference type="InterPro" id="IPR008824">
    <property type="entry name" value="RuvB-like_N"/>
</dbReference>
<dbReference type="GO" id="GO:0006281">
    <property type="term" value="P:DNA repair"/>
    <property type="evidence" value="ECO:0007669"/>
    <property type="project" value="UniProtKB-KW"/>
</dbReference>
<dbReference type="RefSeq" id="WP_145093514.1">
    <property type="nucleotide sequence ID" value="NZ_CP036274.1"/>
</dbReference>
<keyword evidence="4 10" id="KW-0378">Hydrolase</keyword>
<dbReference type="GO" id="GO:0003677">
    <property type="term" value="F:DNA binding"/>
    <property type="evidence" value="ECO:0007669"/>
    <property type="project" value="UniProtKB-KW"/>
</dbReference>
<feature type="domain" description="AAA+ ATPase" evidence="9">
    <location>
        <begin position="42"/>
        <end position="168"/>
    </location>
</feature>
<keyword evidence="3" id="KW-0227">DNA damage</keyword>
<evidence type="ECO:0000313" key="11">
    <source>
        <dbReference type="Proteomes" id="UP000315017"/>
    </source>
</evidence>
<dbReference type="Pfam" id="PF05496">
    <property type="entry name" value="RuvB_N"/>
    <property type="match status" value="1"/>
</dbReference>
<dbReference type="InterPro" id="IPR041445">
    <property type="entry name" value="AAA_lid_4"/>
</dbReference>
<keyword evidence="11" id="KW-1185">Reference proteome</keyword>
<dbReference type="Pfam" id="PF17864">
    <property type="entry name" value="AAA_lid_4"/>
    <property type="match status" value="1"/>
</dbReference>
<dbReference type="Pfam" id="PF05491">
    <property type="entry name" value="WHD_RuvB"/>
    <property type="match status" value="1"/>
</dbReference>
<keyword evidence="10" id="KW-0347">Helicase</keyword>
<dbReference type="GO" id="GO:0005524">
    <property type="term" value="F:ATP binding"/>
    <property type="evidence" value="ECO:0007669"/>
    <property type="project" value="UniProtKB-KW"/>
</dbReference>
<dbReference type="InterPro" id="IPR036390">
    <property type="entry name" value="WH_DNA-bd_sf"/>
</dbReference>
<dbReference type="InterPro" id="IPR008823">
    <property type="entry name" value="RuvB_wg_C"/>
</dbReference>
<dbReference type="OrthoDB" id="240711at2"/>
<dbReference type="PANTHER" id="PTHR42848">
    <property type="match status" value="1"/>
</dbReference>
<sequence length="314" mass="34427">MSDNPNDLRDVQPSSFRHIIGQRHVTEALKIAVEASFQEGKKLDEVLLCGPPGLGKSALVSVLAQELAVPFTEVLAQSISNTAELNSVLLSATDGILFLDEIHLLNPTQQHSLLQVLDKRRIFLSGGKSVQSIPVAPFTLVGATTDPDGLIGPLIDRFRIVLHLDYYSLDELAQVVRQRCLALAWKYESDLPIEIARRGRQTPRIALRLLQSARRVAVSEGAEEITVAHLLKSCELERVSTEGLDNMQQKLLGLLGPSGQRLNVLASMLGVSTKVLTKTVEPFLLRHGMIVKSDGGVRLLTKKGREHLATFVTE</sequence>
<dbReference type="Gene3D" id="1.10.8.60">
    <property type="match status" value="1"/>
</dbReference>
<accession>A0A517YH31</accession>
<keyword evidence="2" id="KW-0547">Nucleotide-binding</keyword>
<keyword evidence="7" id="KW-0233">DNA recombination</keyword>
<dbReference type="Proteomes" id="UP000315017">
    <property type="component" value="Chromosome"/>
</dbReference>
<name>A0A517YH31_9BACT</name>
<evidence type="ECO:0000256" key="4">
    <source>
        <dbReference type="ARBA" id="ARBA00022801"/>
    </source>
</evidence>
<dbReference type="SUPFAM" id="SSF46785">
    <property type="entry name" value="Winged helix' DNA-binding domain"/>
    <property type="match status" value="1"/>
</dbReference>
<dbReference type="InterPro" id="IPR027417">
    <property type="entry name" value="P-loop_NTPase"/>
</dbReference>
<organism evidence="10 11">
    <name type="scientific">Anatilimnocola aggregata</name>
    <dbReference type="NCBI Taxonomy" id="2528021"/>
    <lineage>
        <taxon>Bacteria</taxon>
        <taxon>Pseudomonadati</taxon>
        <taxon>Planctomycetota</taxon>
        <taxon>Planctomycetia</taxon>
        <taxon>Pirellulales</taxon>
        <taxon>Pirellulaceae</taxon>
        <taxon>Anatilimnocola</taxon>
    </lineage>
</organism>
<protein>
    <submittedName>
        <fullName evidence="10">Holliday junction ATP-dependent DNA helicase RuvB</fullName>
        <ecNumber evidence="10">3.6.4.12</ecNumber>
    </submittedName>
</protein>
<dbReference type="GO" id="GO:0016787">
    <property type="term" value="F:hydrolase activity"/>
    <property type="evidence" value="ECO:0007669"/>
    <property type="project" value="UniProtKB-KW"/>
</dbReference>
<keyword evidence="5" id="KW-0067">ATP-binding</keyword>
<evidence type="ECO:0000256" key="5">
    <source>
        <dbReference type="ARBA" id="ARBA00022840"/>
    </source>
</evidence>
<evidence type="ECO:0000313" key="10">
    <source>
        <dbReference type="EMBL" id="QDU29546.1"/>
    </source>
</evidence>
<evidence type="ECO:0000256" key="2">
    <source>
        <dbReference type="ARBA" id="ARBA00022741"/>
    </source>
</evidence>
<dbReference type="Gene3D" id="3.40.50.300">
    <property type="entry name" value="P-loop containing nucleotide triphosphate hydrolases"/>
    <property type="match status" value="1"/>
</dbReference>
<dbReference type="EMBL" id="CP036274">
    <property type="protein sequence ID" value="QDU29546.1"/>
    <property type="molecule type" value="Genomic_DNA"/>
</dbReference>
<keyword evidence="8" id="KW-0234">DNA repair</keyword>
<evidence type="ECO:0000259" key="9">
    <source>
        <dbReference type="SMART" id="SM00382"/>
    </source>
</evidence>
<dbReference type="GO" id="GO:0006310">
    <property type="term" value="P:DNA recombination"/>
    <property type="evidence" value="ECO:0007669"/>
    <property type="project" value="UniProtKB-KW"/>
</dbReference>
<evidence type="ECO:0000256" key="7">
    <source>
        <dbReference type="ARBA" id="ARBA00023172"/>
    </source>
</evidence>
<evidence type="ECO:0000256" key="8">
    <source>
        <dbReference type="ARBA" id="ARBA00023204"/>
    </source>
</evidence>
<keyword evidence="6" id="KW-0238">DNA-binding</keyword>
<gene>
    <name evidence="10" type="primary">ruvB_2</name>
    <name evidence="10" type="ORF">ETAA8_46600</name>
</gene>
<dbReference type="InterPro" id="IPR036388">
    <property type="entry name" value="WH-like_DNA-bd_sf"/>
</dbReference>
<proteinExistence type="predicted"/>
<dbReference type="PANTHER" id="PTHR42848:SF1">
    <property type="entry name" value="HOLLIDAY JUNCTION BRANCH MIGRATION COMPLEX SUBUNIT RUVB"/>
    <property type="match status" value="1"/>
</dbReference>
<evidence type="ECO:0000256" key="6">
    <source>
        <dbReference type="ARBA" id="ARBA00023125"/>
    </source>
</evidence>
<evidence type="ECO:0000256" key="3">
    <source>
        <dbReference type="ARBA" id="ARBA00022763"/>
    </source>
</evidence>
<dbReference type="SMART" id="SM00382">
    <property type="entry name" value="AAA"/>
    <property type="match status" value="1"/>
</dbReference>
<dbReference type="SUPFAM" id="SSF52540">
    <property type="entry name" value="P-loop containing nucleoside triphosphate hydrolases"/>
    <property type="match status" value="1"/>
</dbReference>
<dbReference type="EC" id="3.6.4.12" evidence="10"/>
<evidence type="ECO:0000256" key="1">
    <source>
        <dbReference type="ARBA" id="ARBA00022490"/>
    </source>
</evidence>
<dbReference type="KEGG" id="aagg:ETAA8_46600"/>
<dbReference type="CDD" id="cd00009">
    <property type="entry name" value="AAA"/>
    <property type="match status" value="1"/>
</dbReference>
<reference evidence="10 11" key="1">
    <citation type="submission" date="2019-02" db="EMBL/GenBank/DDBJ databases">
        <title>Deep-cultivation of Planctomycetes and their phenomic and genomic characterization uncovers novel biology.</title>
        <authorList>
            <person name="Wiegand S."/>
            <person name="Jogler M."/>
            <person name="Boedeker C."/>
            <person name="Pinto D."/>
            <person name="Vollmers J."/>
            <person name="Rivas-Marin E."/>
            <person name="Kohn T."/>
            <person name="Peeters S.H."/>
            <person name="Heuer A."/>
            <person name="Rast P."/>
            <person name="Oberbeckmann S."/>
            <person name="Bunk B."/>
            <person name="Jeske O."/>
            <person name="Meyerdierks A."/>
            <person name="Storesund J.E."/>
            <person name="Kallscheuer N."/>
            <person name="Luecker S."/>
            <person name="Lage O.M."/>
            <person name="Pohl T."/>
            <person name="Merkel B.J."/>
            <person name="Hornburger P."/>
            <person name="Mueller R.-W."/>
            <person name="Bruemmer F."/>
            <person name="Labrenz M."/>
            <person name="Spormann A.M."/>
            <person name="Op den Camp H."/>
            <person name="Overmann J."/>
            <person name="Amann R."/>
            <person name="Jetten M.S.M."/>
            <person name="Mascher T."/>
            <person name="Medema M.H."/>
            <person name="Devos D.P."/>
            <person name="Kaster A.-K."/>
            <person name="Ovreas L."/>
            <person name="Rohde M."/>
            <person name="Galperin M.Y."/>
            <person name="Jogler C."/>
        </authorList>
    </citation>
    <scope>NUCLEOTIDE SEQUENCE [LARGE SCALE GENOMIC DNA]</scope>
    <source>
        <strain evidence="10 11">ETA_A8</strain>
    </source>
</reference>
<dbReference type="GO" id="GO:0009378">
    <property type="term" value="F:four-way junction helicase activity"/>
    <property type="evidence" value="ECO:0007669"/>
    <property type="project" value="InterPro"/>
</dbReference>
<dbReference type="InterPro" id="IPR003593">
    <property type="entry name" value="AAA+_ATPase"/>
</dbReference>
<dbReference type="Gene3D" id="1.10.10.10">
    <property type="entry name" value="Winged helix-like DNA-binding domain superfamily/Winged helix DNA-binding domain"/>
    <property type="match status" value="1"/>
</dbReference>
<dbReference type="InterPro" id="IPR004605">
    <property type="entry name" value="DNA_helicase_Holl-junc_RuvB"/>
</dbReference>
<dbReference type="AlphaFoldDB" id="A0A517YH31"/>